<keyword evidence="5" id="KW-0554">One-carbon metabolism</keyword>
<dbReference type="InterPro" id="IPR013785">
    <property type="entry name" value="Aldolase_TIM"/>
</dbReference>
<dbReference type="GO" id="GO:0033982">
    <property type="term" value="F:3-dehydro-L-gulonate-6-phosphate decarboxylase activity"/>
    <property type="evidence" value="ECO:0007669"/>
    <property type="project" value="TreeGrafter"/>
</dbReference>
<evidence type="ECO:0000256" key="5">
    <source>
        <dbReference type="ARBA" id="ARBA00022563"/>
    </source>
</evidence>
<evidence type="ECO:0000256" key="1">
    <source>
        <dbReference type="ARBA" id="ARBA00000718"/>
    </source>
</evidence>
<dbReference type="GO" id="GO:0006730">
    <property type="term" value="P:one-carbon metabolic process"/>
    <property type="evidence" value="ECO:0007669"/>
    <property type="project" value="UniProtKB-KW"/>
</dbReference>
<dbReference type="RefSeq" id="WP_136351718.1">
    <property type="nucleotide sequence ID" value="NZ_CP046266.1"/>
</dbReference>
<evidence type="ECO:0000256" key="2">
    <source>
        <dbReference type="ARBA" id="ARBA00005014"/>
    </source>
</evidence>
<keyword evidence="6" id="KW-0456">Lyase</keyword>
<keyword evidence="7" id="KW-0119">Carbohydrate metabolism</keyword>
<dbReference type="GO" id="GO:0043801">
    <property type="term" value="F:hexulose-6-phosphate synthase activity"/>
    <property type="evidence" value="ECO:0007669"/>
    <property type="project" value="UniProtKB-EC"/>
</dbReference>
<dbReference type="SMART" id="SM00934">
    <property type="entry name" value="OMPdecase"/>
    <property type="match status" value="1"/>
</dbReference>
<dbReference type="EC" id="4.1.2.43" evidence="4"/>
<evidence type="ECO:0000313" key="10">
    <source>
        <dbReference type="Proteomes" id="UP000310334"/>
    </source>
</evidence>
<evidence type="ECO:0000259" key="8">
    <source>
        <dbReference type="SMART" id="SM00934"/>
    </source>
</evidence>
<dbReference type="Gene3D" id="3.20.20.70">
    <property type="entry name" value="Aldolase class I"/>
    <property type="match status" value="1"/>
</dbReference>
<dbReference type="GO" id="GO:0019854">
    <property type="term" value="P:L-ascorbic acid catabolic process"/>
    <property type="evidence" value="ECO:0007669"/>
    <property type="project" value="TreeGrafter"/>
</dbReference>
<comment type="catalytic activity">
    <reaction evidence="1">
        <text>D-ribulose 5-phosphate + formaldehyde = D-arabino-hex-3-ulose 6-phosphate</text>
        <dbReference type="Rhea" id="RHEA:25201"/>
        <dbReference type="ChEBI" id="CHEBI:16842"/>
        <dbReference type="ChEBI" id="CHEBI:58121"/>
        <dbReference type="ChEBI" id="CHEBI:58542"/>
        <dbReference type="EC" id="4.1.2.43"/>
    </reaction>
</comment>
<dbReference type="GO" id="GO:0004590">
    <property type="term" value="F:orotidine-5'-phosphate decarboxylase activity"/>
    <property type="evidence" value="ECO:0007669"/>
    <property type="project" value="InterPro"/>
</dbReference>
<protein>
    <recommendedName>
        <fullName evidence="4">3-hexulose-6-phosphate synthase</fullName>
        <ecNumber evidence="4">4.1.2.43</ecNumber>
    </recommendedName>
</protein>
<evidence type="ECO:0000256" key="4">
    <source>
        <dbReference type="ARBA" id="ARBA00012890"/>
    </source>
</evidence>
<evidence type="ECO:0000313" key="9">
    <source>
        <dbReference type="EMBL" id="THF82421.1"/>
    </source>
</evidence>
<organism evidence="9 10">
    <name type="scientific">Metabacillus sediminilitoris</name>
    <dbReference type="NCBI Taxonomy" id="2567941"/>
    <lineage>
        <taxon>Bacteria</taxon>
        <taxon>Bacillati</taxon>
        <taxon>Bacillota</taxon>
        <taxon>Bacilli</taxon>
        <taxon>Bacillales</taxon>
        <taxon>Bacillaceae</taxon>
        <taxon>Metabacillus</taxon>
    </lineage>
</organism>
<evidence type="ECO:0000256" key="6">
    <source>
        <dbReference type="ARBA" id="ARBA00023239"/>
    </source>
</evidence>
<reference evidence="9 10" key="1">
    <citation type="submission" date="2019-04" db="EMBL/GenBank/DDBJ databases">
        <title>Bacillus sediminilitoris sp. nov., isolated from a tidal flat sediment on the East China Sea.</title>
        <authorList>
            <person name="Wei Y."/>
            <person name="Mao H."/>
            <person name="Fang J."/>
        </authorList>
    </citation>
    <scope>NUCLEOTIDE SEQUENCE [LARGE SCALE GENOMIC DNA]</scope>
    <source>
        <strain evidence="9 10">DSL-17</strain>
    </source>
</reference>
<comment type="pathway">
    <text evidence="2">One-carbon metabolism; formaldehyde assimilation via RuMP pathway; D-fructose 6-phosphate from D-ribulose 5-phosphate and formaldehyde: step 1/2.</text>
</comment>
<dbReference type="SUPFAM" id="SSF51366">
    <property type="entry name" value="Ribulose-phoshate binding barrel"/>
    <property type="match status" value="1"/>
</dbReference>
<feature type="domain" description="Orotidine 5'-phosphate decarboxylase" evidence="8">
    <location>
        <begin position="2"/>
        <end position="199"/>
    </location>
</feature>
<dbReference type="InterPro" id="IPR041710">
    <property type="entry name" value="HPS/KGPDC"/>
</dbReference>
<dbReference type="PANTHER" id="PTHR35039">
    <property type="entry name" value="3-KETO-L-GULONATE-6-PHOSPHATE DECARBOXYLASE SGBH-RELATED"/>
    <property type="match status" value="1"/>
</dbReference>
<dbReference type="Proteomes" id="UP000310334">
    <property type="component" value="Unassembled WGS sequence"/>
</dbReference>
<gene>
    <name evidence="9" type="ORF">E6W99_03040</name>
</gene>
<dbReference type="AlphaFoldDB" id="A0A4S4C3T4"/>
<accession>A0A4S4C3T4</accession>
<dbReference type="EMBL" id="SSNT01000002">
    <property type="protein sequence ID" value="THF82421.1"/>
    <property type="molecule type" value="Genomic_DNA"/>
</dbReference>
<dbReference type="InterPro" id="IPR017553">
    <property type="entry name" value="3-hexulose-6-phosphate_synth"/>
</dbReference>
<dbReference type="OrthoDB" id="43475at2"/>
<dbReference type="InterPro" id="IPR001754">
    <property type="entry name" value="OMPdeCOase_dom"/>
</dbReference>
<sequence length="216" mass="24412">MNIQLALDRFSVEEAIRIAKNAEDFVDWIEVGTSLIKEYGVESVRKIKNAFPNKVIVADCKTIDNAYYEFDMCFQAGADIATVMGVSPAATIKACIETANTFNKKVMIDLLNTTEEQKKELFQYKEAIFCDHVSKDEQEMTGKKNILTKQADDPLLQFAVAGGISLDTIEHFKDRMPSVVIIGSAITKAVDQRIAAEQFKKIILQWNEENQYENNR</sequence>
<dbReference type="Pfam" id="PF00215">
    <property type="entry name" value="OMPdecase"/>
    <property type="match status" value="1"/>
</dbReference>
<dbReference type="NCBIfam" id="TIGR03128">
    <property type="entry name" value="RuMP_HxlA"/>
    <property type="match status" value="1"/>
</dbReference>
<comment type="caution">
    <text evidence="9">The sequence shown here is derived from an EMBL/GenBank/DDBJ whole genome shotgun (WGS) entry which is preliminary data.</text>
</comment>
<dbReference type="PANTHER" id="PTHR35039:SF3">
    <property type="entry name" value="3-KETO-L-GULONATE-6-PHOSPHATE DECARBOXYLASE SGBH-RELATED"/>
    <property type="match status" value="1"/>
</dbReference>
<proteinExistence type="inferred from homology"/>
<evidence type="ECO:0000256" key="7">
    <source>
        <dbReference type="ARBA" id="ARBA00023277"/>
    </source>
</evidence>
<comment type="similarity">
    <text evidence="3">Belongs to the HPS/KGPDC family. HPS subfamily.</text>
</comment>
<dbReference type="InterPro" id="IPR011060">
    <property type="entry name" value="RibuloseP-bd_barrel"/>
</dbReference>
<name>A0A4S4C3T4_9BACI</name>
<keyword evidence="10" id="KW-1185">Reference proteome</keyword>
<evidence type="ECO:0000256" key="3">
    <source>
        <dbReference type="ARBA" id="ARBA00006350"/>
    </source>
</evidence>
<dbReference type="FunFam" id="3.20.20.70:FF:000022">
    <property type="entry name" value="3-keto-L-gulonate-6-phosphate decarboxylase UlaD"/>
    <property type="match status" value="1"/>
</dbReference>
<dbReference type="GO" id="GO:0006207">
    <property type="term" value="P:'de novo' pyrimidine nucleobase biosynthetic process"/>
    <property type="evidence" value="ECO:0007669"/>
    <property type="project" value="InterPro"/>
</dbReference>
<dbReference type="CDD" id="cd04726">
    <property type="entry name" value="KGPDC_HPS"/>
    <property type="match status" value="1"/>
</dbReference>